<evidence type="ECO:0000259" key="2">
    <source>
        <dbReference type="PROSITE" id="PS50937"/>
    </source>
</evidence>
<dbReference type="SUPFAM" id="SSF46955">
    <property type="entry name" value="Putative DNA-binding domain"/>
    <property type="match status" value="1"/>
</dbReference>
<dbReference type="InterPro" id="IPR047057">
    <property type="entry name" value="MerR_fam"/>
</dbReference>
<sequence length="216" mass="23286">MKISQLSQAAGVSPATVKYYTREGLVPAGKRTGYNQTEYDDGHVARLRLIRALIEVGSLSVATTRDILKAIDDPQLPLGALLGEAQKAGTQERQGNPSDRSMARVESVMQARGWKTHPGNPGIQLAAGVLDAYDSIGRPDLADTLPRYAEAADIVAKADLDAVERSGDRDRMAEAVIVGTALGDTLLAGLRRIAQESQSVRRYPHAARNSQEREAR</sequence>
<proteinExistence type="predicted"/>
<dbReference type="Pfam" id="PF13411">
    <property type="entry name" value="MerR_1"/>
    <property type="match status" value="1"/>
</dbReference>
<feature type="domain" description="HTH merR-type" evidence="2">
    <location>
        <begin position="1"/>
        <end position="70"/>
    </location>
</feature>
<dbReference type="PANTHER" id="PTHR30204:SF98">
    <property type="entry name" value="HTH-TYPE TRANSCRIPTIONAL REGULATOR ADHR"/>
    <property type="match status" value="1"/>
</dbReference>
<dbReference type="AlphaFoldDB" id="A0AAW6TAY3"/>
<accession>A0AAW6TAY3</accession>
<evidence type="ECO:0000313" key="4">
    <source>
        <dbReference type="Proteomes" id="UP001321506"/>
    </source>
</evidence>
<evidence type="ECO:0000256" key="1">
    <source>
        <dbReference type="ARBA" id="ARBA00023125"/>
    </source>
</evidence>
<dbReference type="Gene3D" id="1.10.1660.10">
    <property type="match status" value="1"/>
</dbReference>
<dbReference type="PRINTS" id="PR00040">
    <property type="entry name" value="HTHMERR"/>
</dbReference>
<reference evidence="3 4" key="1">
    <citation type="submission" date="2023-04" db="EMBL/GenBank/DDBJ databases">
        <title>Klugiella caeni sp. nov. isolated from the sludge of biochemical tank.</title>
        <authorList>
            <person name="Geng K."/>
        </authorList>
    </citation>
    <scope>NUCLEOTIDE SEQUENCE [LARGE SCALE GENOMIC DNA]</scope>
    <source>
        <strain evidence="3 4">YN-L-19</strain>
    </source>
</reference>
<keyword evidence="1" id="KW-0238">DNA-binding</keyword>
<dbReference type="InterPro" id="IPR009061">
    <property type="entry name" value="DNA-bd_dom_put_sf"/>
</dbReference>
<keyword evidence="4" id="KW-1185">Reference proteome</keyword>
<dbReference type="PANTHER" id="PTHR30204">
    <property type="entry name" value="REDOX-CYCLING DRUG-SENSING TRANSCRIPTIONAL ACTIVATOR SOXR"/>
    <property type="match status" value="1"/>
</dbReference>
<comment type="caution">
    <text evidence="3">The sequence shown here is derived from an EMBL/GenBank/DDBJ whole genome shotgun (WGS) entry which is preliminary data.</text>
</comment>
<dbReference type="GO" id="GO:0003700">
    <property type="term" value="F:DNA-binding transcription factor activity"/>
    <property type="evidence" value="ECO:0007669"/>
    <property type="project" value="InterPro"/>
</dbReference>
<dbReference type="InterPro" id="IPR000551">
    <property type="entry name" value="MerR-type_HTH_dom"/>
</dbReference>
<dbReference type="Proteomes" id="UP001321506">
    <property type="component" value="Unassembled WGS sequence"/>
</dbReference>
<dbReference type="CDD" id="cd04780">
    <property type="entry name" value="HTH_MerR-like_sg5"/>
    <property type="match status" value="1"/>
</dbReference>
<organism evidence="3 4">
    <name type="scientific">Ruicaihuangia caeni</name>
    <dbReference type="NCBI Taxonomy" id="3042517"/>
    <lineage>
        <taxon>Bacteria</taxon>
        <taxon>Bacillati</taxon>
        <taxon>Actinomycetota</taxon>
        <taxon>Actinomycetes</taxon>
        <taxon>Micrococcales</taxon>
        <taxon>Microbacteriaceae</taxon>
        <taxon>Ruicaihuangia</taxon>
    </lineage>
</organism>
<protein>
    <submittedName>
        <fullName evidence="3">MerR family transcriptional regulator</fullName>
    </submittedName>
</protein>
<dbReference type="RefSeq" id="WP_281488265.1">
    <property type="nucleotide sequence ID" value="NZ_JASATX010000002.1"/>
</dbReference>
<name>A0AAW6TAY3_9MICO</name>
<dbReference type="GO" id="GO:0003677">
    <property type="term" value="F:DNA binding"/>
    <property type="evidence" value="ECO:0007669"/>
    <property type="project" value="UniProtKB-KW"/>
</dbReference>
<dbReference type="EMBL" id="JASATX010000002">
    <property type="protein sequence ID" value="MDI2098475.1"/>
    <property type="molecule type" value="Genomic_DNA"/>
</dbReference>
<dbReference type="PROSITE" id="PS50937">
    <property type="entry name" value="HTH_MERR_2"/>
    <property type="match status" value="1"/>
</dbReference>
<gene>
    <name evidence="3" type="ORF">QF206_05800</name>
</gene>
<evidence type="ECO:0000313" key="3">
    <source>
        <dbReference type="EMBL" id="MDI2098475.1"/>
    </source>
</evidence>
<dbReference type="SMART" id="SM00422">
    <property type="entry name" value="HTH_MERR"/>
    <property type="match status" value="1"/>
</dbReference>